<dbReference type="InterPro" id="IPR000073">
    <property type="entry name" value="AB_hydrolase_1"/>
</dbReference>
<dbReference type="GO" id="GO:0016746">
    <property type="term" value="F:acyltransferase activity"/>
    <property type="evidence" value="ECO:0007669"/>
    <property type="project" value="UniProtKB-KW"/>
</dbReference>
<keyword evidence="4" id="KW-0012">Acyltransferase</keyword>
<gene>
    <name evidence="7" type="primary">phaC</name>
    <name evidence="7" type="ORF">D6201_07340</name>
</gene>
<evidence type="ECO:0000256" key="4">
    <source>
        <dbReference type="ARBA" id="ARBA00023315"/>
    </source>
</evidence>
<dbReference type="SUPFAM" id="SSF53474">
    <property type="entry name" value="alpha/beta-Hydrolases"/>
    <property type="match status" value="1"/>
</dbReference>
<dbReference type="Pfam" id="PF00561">
    <property type="entry name" value="Abhydrolase_1"/>
    <property type="match status" value="1"/>
</dbReference>
<evidence type="ECO:0000256" key="3">
    <source>
        <dbReference type="ARBA" id="ARBA00022679"/>
    </source>
</evidence>
<evidence type="ECO:0000259" key="5">
    <source>
        <dbReference type="Pfam" id="PF00561"/>
    </source>
</evidence>
<protein>
    <submittedName>
        <fullName evidence="7">Class I poly(R)-hydroxyalkanoic acid synthase</fullName>
    </submittedName>
</protein>
<dbReference type="Pfam" id="PF07167">
    <property type="entry name" value="PhaC_N"/>
    <property type="match status" value="1"/>
</dbReference>
<keyword evidence="2" id="KW-0963">Cytoplasm</keyword>
<dbReference type="Gene3D" id="3.40.50.1820">
    <property type="entry name" value="alpha/beta hydrolase"/>
    <property type="match status" value="1"/>
</dbReference>
<evidence type="ECO:0000259" key="6">
    <source>
        <dbReference type="Pfam" id="PF07167"/>
    </source>
</evidence>
<organism evidence="7 8">
    <name type="scientific">Aurantiacibacter aquimixticola</name>
    <dbReference type="NCBI Taxonomy" id="1958945"/>
    <lineage>
        <taxon>Bacteria</taxon>
        <taxon>Pseudomonadati</taxon>
        <taxon>Pseudomonadota</taxon>
        <taxon>Alphaproteobacteria</taxon>
        <taxon>Sphingomonadales</taxon>
        <taxon>Erythrobacteraceae</taxon>
        <taxon>Aurantiacibacter</taxon>
    </lineage>
</organism>
<dbReference type="InterPro" id="IPR029058">
    <property type="entry name" value="AB_hydrolase_fold"/>
</dbReference>
<dbReference type="NCBIfam" id="TIGR01838">
    <property type="entry name" value="PHA_synth_I"/>
    <property type="match status" value="1"/>
</dbReference>
<dbReference type="PANTHER" id="PTHR36837">
    <property type="entry name" value="POLY(3-HYDROXYALKANOATE) POLYMERASE SUBUNIT PHAC"/>
    <property type="match status" value="1"/>
</dbReference>
<dbReference type="InterPro" id="IPR010941">
    <property type="entry name" value="PhaC_N"/>
</dbReference>
<evidence type="ECO:0000313" key="7">
    <source>
        <dbReference type="EMBL" id="RJY09196.1"/>
    </source>
</evidence>
<dbReference type="InterPro" id="IPR010963">
    <property type="entry name" value="PHA_synth_I"/>
</dbReference>
<accession>A0A419RTT6</accession>
<dbReference type="PANTHER" id="PTHR36837:SF5">
    <property type="entry name" value="POLY-3-HYDROXYBUTYRATE SYNTHASE"/>
    <property type="match status" value="1"/>
</dbReference>
<sequence length="649" mass="72331">MATQRVARVRNAMRGAVPLPKGLGARYRDVMTDQSDSGADAADIFTEMMRIQGESARQMMQALVPDDAAQDRSAVDTMADTMAQFQRSWLQAWTPADADAAPLMADPARWMEAMQQWSASVPMLDPAAQQKMWADSFALWQGVLSQYDADGGEADDPQLPRRDRRFADKAWREQPVFALIHQTYLLIAERLRESVDSAQGLSEEDRRNLCFATQNVLDAMSPANYPLMNPVVLERTMETGGENIMRGLERLSGDLEKGQLTHTDTSQFEVGENIAATPGKVIYETELFQLIQYAPSTNEVIETPLLIFPPWINRFYILDLNEKKSFVRWAVAQGLTVCMVSWKSADESLAHIDWDDYFRAQMHAIDVVRERLGVDSVHTIGYCVAGTTLAGTLAVLAERGEADKVASATFFTAQIDFANAGDLQLFVDDGKLEFIRQASQGGYLDGRYLAATFNMLRGSDLIWNYVVNHYLLGEDYPAFDLLFWNGDVTNLPAKWHAAYLRDLYRDNRMVEPGALSAEGTAIDLTKVQTPSYVQAGREDHIAPPESVWKITEHFSGPVRFVLAGSGHIAGVVNPPDAGKYQYWTNEADFVSLDEFIAGATEHPGSWWPDWIAWIEGHGGKRVKATAARRPGGKSNPAIEDAPGRYVKLR</sequence>
<keyword evidence="8" id="KW-1185">Reference proteome</keyword>
<feature type="domain" description="Poly-beta-hydroxybutyrate polymerase N-terminal" evidence="6">
    <location>
        <begin position="162"/>
        <end position="330"/>
    </location>
</feature>
<comment type="caution">
    <text evidence="7">The sequence shown here is derived from an EMBL/GenBank/DDBJ whole genome shotgun (WGS) entry which is preliminary data.</text>
</comment>
<dbReference type="Proteomes" id="UP000285232">
    <property type="component" value="Unassembled WGS sequence"/>
</dbReference>
<dbReference type="InterPro" id="IPR051321">
    <property type="entry name" value="PHA/PHB_synthase"/>
</dbReference>
<proteinExistence type="predicted"/>
<evidence type="ECO:0000256" key="1">
    <source>
        <dbReference type="ARBA" id="ARBA00004496"/>
    </source>
</evidence>
<dbReference type="GO" id="GO:0042619">
    <property type="term" value="P:poly-hydroxybutyrate biosynthetic process"/>
    <property type="evidence" value="ECO:0007669"/>
    <property type="project" value="InterPro"/>
</dbReference>
<keyword evidence="3" id="KW-0808">Transferase</keyword>
<reference evidence="7 8" key="1">
    <citation type="journal article" date="2017" name="Int. J. Syst. Evol. Microbiol.">
        <title>Erythrobacter aquimixticola sp. nov., isolated from the junction between the ocean and a freshwater spring.</title>
        <authorList>
            <person name="Park S."/>
            <person name="Jung Y.T."/>
            <person name="Choi S.J."/>
            <person name="Yoon J.H."/>
        </authorList>
    </citation>
    <scope>NUCLEOTIDE SEQUENCE [LARGE SCALE GENOMIC DNA]</scope>
    <source>
        <strain evidence="7 8">JSSK-14</strain>
    </source>
</reference>
<dbReference type="GO" id="GO:0005737">
    <property type="term" value="C:cytoplasm"/>
    <property type="evidence" value="ECO:0007669"/>
    <property type="project" value="UniProtKB-SubCell"/>
</dbReference>
<comment type="subcellular location">
    <subcellularLocation>
        <location evidence="1">Cytoplasm</location>
    </subcellularLocation>
</comment>
<feature type="domain" description="AB hydrolase-1" evidence="5">
    <location>
        <begin position="333"/>
        <end position="573"/>
    </location>
</feature>
<dbReference type="OrthoDB" id="7208816at2"/>
<dbReference type="EMBL" id="RAHX01000001">
    <property type="protein sequence ID" value="RJY09196.1"/>
    <property type="molecule type" value="Genomic_DNA"/>
</dbReference>
<name>A0A419RTT6_9SPHN</name>
<evidence type="ECO:0000313" key="8">
    <source>
        <dbReference type="Proteomes" id="UP000285232"/>
    </source>
</evidence>
<evidence type="ECO:0000256" key="2">
    <source>
        <dbReference type="ARBA" id="ARBA00022490"/>
    </source>
</evidence>
<dbReference type="AlphaFoldDB" id="A0A419RTT6"/>